<dbReference type="Proteomes" id="UP001596417">
    <property type="component" value="Unassembled WGS sequence"/>
</dbReference>
<feature type="transmembrane region" description="Helical" evidence="1">
    <location>
        <begin position="110"/>
        <end position="137"/>
    </location>
</feature>
<sequence>MNIDRIQTALGLRFRQYARDRLFLVLLVYLPVMYVGLISQMTPSVDLPVRVSVGMLTLELMRPMGQINGVVMTAAASVFITGIVGLFTMFRSRDADRRLVRTGFGSTNLVVSRIGLLLLVSVVATAFGTGVLLFSVWPNHLGQFVFGVIVLAVTYGFVGLAVGQTVDRLAGLYVMLFVPMLDIAVFQNPTFIRGDPPTWMTVLPSYHAMQVVLDAAFGGGARLLNVELAVVVLGLAGLLAGTTFHRAGVIHT</sequence>
<dbReference type="GeneID" id="76199150"/>
<feature type="transmembrane region" description="Helical" evidence="1">
    <location>
        <begin position="224"/>
        <end position="244"/>
    </location>
</feature>
<dbReference type="EMBL" id="JBHTAX010000001">
    <property type="protein sequence ID" value="MFC7189590.1"/>
    <property type="molecule type" value="Genomic_DNA"/>
</dbReference>
<feature type="transmembrane region" description="Helical" evidence="1">
    <location>
        <begin position="21"/>
        <end position="41"/>
    </location>
</feature>
<keyword evidence="1" id="KW-1133">Transmembrane helix</keyword>
<feature type="transmembrane region" description="Helical" evidence="1">
    <location>
        <begin position="67"/>
        <end position="90"/>
    </location>
</feature>
<reference evidence="2 3" key="1">
    <citation type="journal article" date="2019" name="Int. J. Syst. Evol. Microbiol.">
        <title>The Global Catalogue of Microorganisms (GCM) 10K type strain sequencing project: providing services to taxonomists for standard genome sequencing and annotation.</title>
        <authorList>
            <consortium name="The Broad Institute Genomics Platform"/>
            <consortium name="The Broad Institute Genome Sequencing Center for Infectious Disease"/>
            <person name="Wu L."/>
            <person name="Ma J."/>
        </authorList>
    </citation>
    <scope>NUCLEOTIDE SEQUENCE [LARGE SCALE GENOMIC DNA]</scope>
    <source>
        <strain evidence="2 3">RDMS1</strain>
    </source>
</reference>
<protein>
    <submittedName>
        <fullName evidence="2">ABC transporter permease</fullName>
    </submittedName>
</protein>
<evidence type="ECO:0000313" key="3">
    <source>
        <dbReference type="Proteomes" id="UP001596417"/>
    </source>
</evidence>
<proteinExistence type="predicted"/>
<keyword evidence="1" id="KW-0472">Membrane</keyword>
<comment type="caution">
    <text evidence="2">The sequence shown here is derived from an EMBL/GenBank/DDBJ whole genome shotgun (WGS) entry which is preliminary data.</text>
</comment>
<accession>A0ABD5YK07</accession>
<organism evidence="2 3">
    <name type="scientific">Halocatena marina</name>
    <dbReference type="NCBI Taxonomy" id="2934937"/>
    <lineage>
        <taxon>Archaea</taxon>
        <taxon>Methanobacteriati</taxon>
        <taxon>Methanobacteriota</taxon>
        <taxon>Stenosarchaea group</taxon>
        <taxon>Halobacteria</taxon>
        <taxon>Halobacteriales</taxon>
        <taxon>Natronomonadaceae</taxon>
        <taxon>Halocatena</taxon>
    </lineage>
</organism>
<dbReference type="AlphaFoldDB" id="A0ABD5YK07"/>
<feature type="transmembrane region" description="Helical" evidence="1">
    <location>
        <begin position="143"/>
        <end position="162"/>
    </location>
</feature>
<dbReference type="RefSeq" id="WP_264554874.1">
    <property type="nucleotide sequence ID" value="NZ_CP109979.1"/>
</dbReference>
<keyword evidence="3" id="KW-1185">Reference proteome</keyword>
<name>A0ABD5YK07_9EURY</name>
<evidence type="ECO:0000256" key="1">
    <source>
        <dbReference type="SAM" id="Phobius"/>
    </source>
</evidence>
<evidence type="ECO:0000313" key="2">
    <source>
        <dbReference type="EMBL" id="MFC7189590.1"/>
    </source>
</evidence>
<feature type="transmembrane region" description="Helical" evidence="1">
    <location>
        <begin position="169"/>
        <end position="186"/>
    </location>
</feature>
<gene>
    <name evidence="2" type="ORF">ACFQL7_06785</name>
</gene>
<keyword evidence="1" id="KW-0812">Transmembrane</keyword>